<evidence type="ECO:0000256" key="6">
    <source>
        <dbReference type="SAM" id="Phobius"/>
    </source>
</evidence>
<keyword evidence="4 6" id="KW-1133">Transmembrane helix</keyword>
<organism evidence="8">
    <name type="scientific">Perkinsus marinus (strain ATCC 50983 / TXsc)</name>
    <dbReference type="NCBI Taxonomy" id="423536"/>
    <lineage>
        <taxon>Eukaryota</taxon>
        <taxon>Sar</taxon>
        <taxon>Alveolata</taxon>
        <taxon>Perkinsozoa</taxon>
        <taxon>Perkinsea</taxon>
        <taxon>Perkinsida</taxon>
        <taxon>Perkinsidae</taxon>
        <taxon>Perkinsus</taxon>
    </lineage>
</organism>
<keyword evidence="8" id="KW-1185">Reference proteome</keyword>
<dbReference type="AlphaFoldDB" id="C5K894"/>
<dbReference type="GeneID" id="9039536"/>
<proteinExistence type="inferred from homology"/>
<protein>
    <submittedName>
        <fullName evidence="7">Transmembrane protein, putative</fullName>
    </submittedName>
</protein>
<dbReference type="EMBL" id="GG671101">
    <property type="protein sequence ID" value="EER19282.1"/>
    <property type="molecule type" value="Genomic_DNA"/>
</dbReference>
<keyword evidence="5 6" id="KW-0472">Membrane</keyword>
<sequence>MLLSAYKEVRQYYDAGAYDASIDRGVKDSVQSSGAATLVGGLLMDLLAASGHASLAGIQFSVSVVTGIIGTLVESLFHFFFAVTALYYLLQSEQGGLHDYMATVLQVIDPSFYLYNILRRALKAILYSAIKMSIFHAVYTWLVFSVFDCPVAYIPACVAFVIGLLPVISPCSVSFLIVPYIFLSYDRGMAQVCGAIAAILNFLVWWYVGPAIYSEIPDANPWMSAVAVGLGVSWFGARGVILGPAIATVPFTLYTVASEWHAGKCGSPGPNRSHTTTSLLSPKSEYREAYVDEDGRMSSVPSGLFEHLLRQAKASFDREFGGQQQQQQQVKTE</sequence>
<feature type="transmembrane region" description="Helical" evidence="6">
    <location>
        <begin position="30"/>
        <end position="48"/>
    </location>
</feature>
<dbReference type="InParanoid" id="C5K894"/>
<feature type="transmembrane region" description="Helical" evidence="6">
    <location>
        <begin position="189"/>
        <end position="208"/>
    </location>
</feature>
<feature type="transmembrane region" description="Helical" evidence="6">
    <location>
        <begin position="60"/>
        <end position="88"/>
    </location>
</feature>
<dbReference type="RefSeq" id="XP_002787486.1">
    <property type="nucleotide sequence ID" value="XM_002787440.1"/>
</dbReference>
<feature type="transmembrane region" description="Helical" evidence="6">
    <location>
        <begin position="153"/>
        <end position="182"/>
    </location>
</feature>
<name>C5K894_PERM5</name>
<reference evidence="7 8" key="1">
    <citation type="submission" date="2008-07" db="EMBL/GenBank/DDBJ databases">
        <authorList>
            <person name="El-Sayed N."/>
            <person name="Caler E."/>
            <person name="Inman J."/>
            <person name="Amedeo P."/>
            <person name="Hass B."/>
            <person name="Wortman J."/>
        </authorList>
    </citation>
    <scope>NUCLEOTIDE SEQUENCE [LARGE SCALE GENOMIC DNA]</scope>
    <source>
        <strain evidence="8">ATCC 50983 / TXsc</strain>
    </source>
</reference>
<dbReference type="GO" id="GO:0016020">
    <property type="term" value="C:membrane"/>
    <property type="evidence" value="ECO:0007669"/>
    <property type="project" value="UniProtKB-SubCell"/>
</dbReference>
<dbReference type="Proteomes" id="UP000007800">
    <property type="component" value="Unassembled WGS sequence"/>
</dbReference>
<comment type="similarity">
    <text evidence="2">Belongs to the autoinducer-2 exporter (AI-2E) (TC 2.A.86) family.</text>
</comment>
<accession>C5K894</accession>
<evidence type="ECO:0000256" key="5">
    <source>
        <dbReference type="ARBA" id="ARBA00023136"/>
    </source>
</evidence>
<evidence type="ECO:0000256" key="4">
    <source>
        <dbReference type="ARBA" id="ARBA00022989"/>
    </source>
</evidence>
<dbReference type="PANTHER" id="PTHR21716">
    <property type="entry name" value="TRANSMEMBRANE PROTEIN"/>
    <property type="match status" value="1"/>
</dbReference>
<gene>
    <name evidence="7" type="ORF">Pmar_PMAR015843</name>
</gene>
<dbReference type="PANTHER" id="PTHR21716:SF4">
    <property type="entry name" value="TRANSMEMBRANE PROTEIN 245"/>
    <property type="match status" value="1"/>
</dbReference>
<dbReference type="OrthoDB" id="438475at2759"/>
<dbReference type="InterPro" id="IPR002549">
    <property type="entry name" value="AI-2E-like"/>
</dbReference>
<evidence type="ECO:0000313" key="7">
    <source>
        <dbReference type="EMBL" id="EER19282.1"/>
    </source>
</evidence>
<evidence type="ECO:0000313" key="8">
    <source>
        <dbReference type="Proteomes" id="UP000007800"/>
    </source>
</evidence>
<feature type="transmembrane region" description="Helical" evidence="6">
    <location>
        <begin position="125"/>
        <end position="147"/>
    </location>
</feature>
<comment type="subcellular location">
    <subcellularLocation>
        <location evidence="1">Membrane</location>
        <topology evidence="1">Multi-pass membrane protein</topology>
    </subcellularLocation>
</comment>
<keyword evidence="3 6" id="KW-0812">Transmembrane</keyword>
<evidence type="ECO:0000256" key="3">
    <source>
        <dbReference type="ARBA" id="ARBA00022692"/>
    </source>
</evidence>
<evidence type="ECO:0000256" key="1">
    <source>
        <dbReference type="ARBA" id="ARBA00004141"/>
    </source>
</evidence>
<evidence type="ECO:0000256" key="2">
    <source>
        <dbReference type="ARBA" id="ARBA00009773"/>
    </source>
</evidence>
<dbReference type="Pfam" id="PF01594">
    <property type="entry name" value="AI-2E_transport"/>
    <property type="match status" value="1"/>
</dbReference>